<gene>
    <name evidence="1" type="ORF">MCOR_14106</name>
</gene>
<name>A0A6J8B5I7_MYTCO</name>
<protein>
    <submittedName>
        <fullName evidence="1">Uncharacterized protein</fullName>
    </submittedName>
</protein>
<organism evidence="1 2">
    <name type="scientific">Mytilus coruscus</name>
    <name type="common">Sea mussel</name>
    <dbReference type="NCBI Taxonomy" id="42192"/>
    <lineage>
        <taxon>Eukaryota</taxon>
        <taxon>Metazoa</taxon>
        <taxon>Spiralia</taxon>
        <taxon>Lophotrochozoa</taxon>
        <taxon>Mollusca</taxon>
        <taxon>Bivalvia</taxon>
        <taxon>Autobranchia</taxon>
        <taxon>Pteriomorphia</taxon>
        <taxon>Mytilida</taxon>
        <taxon>Mytiloidea</taxon>
        <taxon>Mytilidae</taxon>
        <taxon>Mytilinae</taxon>
        <taxon>Mytilus</taxon>
    </lineage>
</organism>
<proteinExistence type="predicted"/>
<dbReference type="EMBL" id="CACVKT020002398">
    <property type="protein sequence ID" value="CAC5377839.1"/>
    <property type="molecule type" value="Genomic_DNA"/>
</dbReference>
<sequence>MSKKTNCFKIHPERESGPCIHCERHNDRTCEMKFKRAFAKLSEENEIGFSSPKKPCPNIDSANESKKPCFLHNFNLCTEKGKDKSGFHGTTIQAVTPCPSLLTSISSAESCGTGLDDSAVPLLVGGISSEASVITLTDIDSSSCEVDLISSAVAFVDKVSTCTELSRDRSSTCDFIQSIVNPDDKLEPPIQPGNQFEI</sequence>
<reference evidence="1 2" key="1">
    <citation type="submission" date="2020-06" db="EMBL/GenBank/DDBJ databases">
        <authorList>
            <person name="Li R."/>
            <person name="Bekaert M."/>
        </authorList>
    </citation>
    <scope>NUCLEOTIDE SEQUENCE [LARGE SCALE GENOMIC DNA]</scope>
    <source>
        <strain evidence="2">wild</strain>
    </source>
</reference>
<evidence type="ECO:0000313" key="1">
    <source>
        <dbReference type="EMBL" id="CAC5377839.1"/>
    </source>
</evidence>
<dbReference type="Proteomes" id="UP000507470">
    <property type="component" value="Unassembled WGS sequence"/>
</dbReference>
<keyword evidence="2" id="KW-1185">Reference proteome</keyword>
<accession>A0A6J8B5I7</accession>
<evidence type="ECO:0000313" key="2">
    <source>
        <dbReference type="Proteomes" id="UP000507470"/>
    </source>
</evidence>
<dbReference type="AlphaFoldDB" id="A0A6J8B5I7"/>